<dbReference type="AlphaFoldDB" id="B6WW03"/>
<reference evidence="1 2" key="1">
    <citation type="submission" date="2008-10" db="EMBL/GenBank/DDBJ databases">
        <title>Draft genome sequence of Desulvovibrio piger (ATCC 29098).</title>
        <authorList>
            <person name="Sudarsanam P."/>
            <person name="Ley R."/>
            <person name="Guruge J."/>
            <person name="Turnbaugh P.J."/>
            <person name="Mahowald M."/>
            <person name="Liep D."/>
            <person name="Gordon J."/>
        </authorList>
    </citation>
    <scope>NUCLEOTIDE SEQUENCE [LARGE SCALE GENOMIC DNA]</scope>
    <source>
        <strain evidence="1 2">ATCC 29098</strain>
    </source>
</reference>
<gene>
    <name evidence="1" type="ORF">DESPIG_02271</name>
</gene>
<evidence type="ECO:0000313" key="1">
    <source>
        <dbReference type="EMBL" id="EEB32903.1"/>
    </source>
</evidence>
<dbReference type="Proteomes" id="UP000003676">
    <property type="component" value="Unassembled WGS sequence"/>
</dbReference>
<proteinExistence type="predicted"/>
<accession>B6WW03</accession>
<organism evidence="1 2">
    <name type="scientific">Desulfovibrio piger ATCC 29098</name>
    <dbReference type="NCBI Taxonomy" id="411464"/>
    <lineage>
        <taxon>Bacteria</taxon>
        <taxon>Pseudomonadati</taxon>
        <taxon>Thermodesulfobacteriota</taxon>
        <taxon>Desulfovibrionia</taxon>
        <taxon>Desulfovibrionales</taxon>
        <taxon>Desulfovibrionaceae</taxon>
        <taxon>Desulfovibrio</taxon>
    </lineage>
</organism>
<evidence type="ECO:0000313" key="2">
    <source>
        <dbReference type="Proteomes" id="UP000003676"/>
    </source>
</evidence>
<protein>
    <submittedName>
        <fullName evidence="1">Uncharacterized protein</fullName>
    </submittedName>
</protein>
<dbReference type="HOGENOM" id="CLU_2045902_0_0_7"/>
<sequence>MTAQAQHVIGGQGQGQFRTAAVEAGNFGMAGKAEGLARFQLGQVFHEFAAGVFFHDAFSCWKVVGAGQCLGKISLMRAVLLACILFRGLLQTFSFRRKDCGAMEGAATCHQGMCSCGGRA</sequence>
<name>B6WW03_9BACT</name>
<dbReference type="EMBL" id="ABXU01000067">
    <property type="protein sequence ID" value="EEB32903.1"/>
    <property type="molecule type" value="Genomic_DNA"/>
</dbReference>
<reference evidence="1 2" key="2">
    <citation type="submission" date="2008-10" db="EMBL/GenBank/DDBJ databases">
        <authorList>
            <person name="Fulton L."/>
            <person name="Clifton S."/>
            <person name="Fulton B."/>
            <person name="Xu J."/>
            <person name="Minx P."/>
            <person name="Pepin K.H."/>
            <person name="Johnson M."/>
            <person name="Bhonagiri V."/>
            <person name="Nash W.E."/>
            <person name="Mardis E.R."/>
            <person name="Wilson R.K."/>
        </authorList>
    </citation>
    <scope>NUCLEOTIDE SEQUENCE [LARGE SCALE GENOMIC DNA]</scope>
    <source>
        <strain evidence="1 2">ATCC 29098</strain>
    </source>
</reference>
<comment type="caution">
    <text evidence="1">The sequence shown here is derived from an EMBL/GenBank/DDBJ whole genome shotgun (WGS) entry which is preliminary data.</text>
</comment>